<feature type="domain" description="O-antigen ligase-related" evidence="6">
    <location>
        <begin position="231"/>
        <end position="360"/>
    </location>
</feature>
<evidence type="ECO:0000256" key="4">
    <source>
        <dbReference type="ARBA" id="ARBA00023136"/>
    </source>
</evidence>
<feature type="transmembrane region" description="Helical" evidence="5">
    <location>
        <begin position="383"/>
        <end position="401"/>
    </location>
</feature>
<evidence type="ECO:0000313" key="7">
    <source>
        <dbReference type="EMBL" id="GES25874.1"/>
    </source>
</evidence>
<feature type="transmembrane region" description="Helical" evidence="5">
    <location>
        <begin position="136"/>
        <end position="158"/>
    </location>
</feature>
<dbReference type="GO" id="GO:0016020">
    <property type="term" value="C:membrane"/>
    <property type="evidence" value="ECO:0007669"/>
    <property type="project" value="UniProtKB-SubCell"/>
</dbReference>
<gene>
    <name evidence="7" type="ORF">Aple_087730</name>
</gene>
<sequence>MTTIASLDTTFERRADGATLLSVCVLVLLLTPARLVLRGLPMSLTMSDVLGLFTLTMWMCAHLTTTLGMAKGGNAVRRGIFAYALAILFLYGYAAYGYLPSDELNSADHSLVLALANLGLALGMCDAVRGRERLDFVLKALVVAGVGMAVVGAIQWIFGFDLTAFMKLPILSSNDVEVQAVEARSGIQRVPATTGHPIEFGVIMAMILPFAIHYGFHARDRGESPRRWWAAAAVIAAGLMFAVSRSGVLAVLTVGFVLFLGWPNRRRFQSLGVVVLFLAVVKVLFPGLLGAFYTLFTNIGRDDSIRYRVHDYPNAIEEFLRSPWFGRGIGTWYAPKHQVFDNQYLLTLVEAGVLGITAFVGLVLIGVYGAVRARYLSHDPRDRNLALTLAAATIVPLGGAITFDLLAFPQITSLMFVMVGACCVLLRIVEDDRRAMARGPEPAMAHRGFSRVAQGAE</sequence>
<dbReference type="PANTHER" id="PTHR37422">
    <property type="entry name" value="TEICHURONIC ACID BIOSYNTHESIS PROTEIN TUAE"/>
    <property type="match status" value="1"/>
</dbReference>
<feature type="transmembrane region" description="Helical" evidence="5">
    <location>
        <begin position="344"/>
        <end position="371"/>
    </location>
</feature>
<keyword evidence="8" id="KW-1185">Reference proteome</keyword>
<organism evidence="7 8">
    <name type="scientific">Acrocarpospora pleiomorpha</name>
    <dbReference type="NCBI Taxonomy" id="90975"/>
    <lineage>
        <taxon>Bacteria</taxon>
        <taxon>Bacillati</taxon>
        <taxon>Actinomycetota</taxon>
        <taxon>Actinomycetes</taxon>
        <taxon>Streptosporangiales</taxon>
        <taxon>Streptosporangiaceae</taxon>
        <taxon>Acrocarpospora</taxon>
    </lineage>
</organism>
<dbReference type="InterPro" id="IPR007016">
    <property type="entry name" value="O-antigen_ligase-rel_domated"/>
</dbReference>
<comment type="subcellular location">
    <subcellularLocation>
        <location evidence="1">Membrane</location>
        <topology evidence="1">Multi-pass membrane protein</topology>
    </subcellularLocation>
</comment>
<feature type="transmembrane region" description="Helical" evidence="5">
    <location>
        <begin position="228"/>
        <end position="261"/>
    </location>
</feature>
<reference evidence="7 8" key="1">
    <citation type="submission" date="2019-10" db="EMBL/GenBank/DDBJ databases">
        <title>Whole genome shotgun sequence of Acrocarpospora pleiomorpha NBRC 16267.</title>
        <authorList>
            <person name="Ichikawa N."/>
            <person name="Kimura A."/>
            <person name="Kitahashi Y."/>
            <person name="Komaki H."/>
            <person name="Oguchi A."/>
        </authorList>
    </citation>
    <scope>NUCLEOTIDE SEQUENCE [LARGE SCALE GENOMIC DNA]</scope>
    <source>
        <strain evidence="7 8">NBRC 16267</strain>
    </source>
</reference>
<dbReference type="AlphaFoldDB" id="A0A5M3XXI8"/>
<evidence type="ECO:0000259" key="6">
    <source>
        <dbReference type="Pfam" id="PF04932"/>
    </source>
</evidence>
<dbReference type="OrthoDB" id="5243524at2"/>
<evidence type="ECO:0000313" key="8">
    <source>
        <dbReference type="Proteomes" id="UP000377595"/>
    </source>
</evidence>
<protein>
    <recommendedName>
        <fullName evidence="6">O-antigen ligase-related domain-containing protein</fullName>
    </recommendedName>
</protein>
<feature type="transmembrane region" description="Helical" evidence="5">
    <location>
        <begin position="407"/>
        <end position="429"/>
    </location>
</feature>
<evidence type="ECO:0000256" key="3">
    <source>
        <dbReference type="ARBA" id="ARBA00022989"/>
    </source>
</evidence>
<dbReference type="Pfam" id="PF04932">
    <property type="entry name" value="Wzy_C"/>
    <property type="match status" value="1"/>
</dbReference>
<dbReference type="RefSeq" id="WP_155350612.1">
    <property type="nucleotide sequence ID" value="NZ_BAAAHM010000013.1"/>
</dbReference>
<feature type="transmembrane region" description="Helical" evidence="5">
    <location>
        <begin position="20"/>
        <end position="37"/>
    </location>
</feature>
<keyword evidence="4 5" id="KW-0472">Membrane</keyword>
<feature type="transmembrane region" description="Helical" evidence="5">
    <location>
        <begin position="273"/>
        <end position="296"/>
    </location>
</feature>
<proteinExistence type="predicted"/>
<dbReference type="InterPro" id="IPR051533">
    <property type="entry name" value="WaaL-like"/>
</dbReference>
<accession>A0A5M3XXI8</accession>
<evidence type="ECO:0000256" key="2">
    <source>
        <dbReference type="ARBA" id="ARBA00022692"/>
    </source>
</evidence>
<dbReference type="Proteomes" id="UP000377595">
    <property type="component" value="Unassembled WGS sequence"/>
</dbReference>
<feature type="transmembrane region" description="Helical" evidence="5">
    <location>
        <begin position="198"/>
        <end position="216"/>
    </location>
</feature>
<dbReference type="EMBL" id="BLAF01000075">
    <property type="protein sequence ID" value="GES25874.1"/>
    <property type="molecule type" value="Genomic_DNA"/>
</dbReference>
<dbReference type="PANTHER" id="PTHR37422:SF13">
    <property type="entry name" value="LIPOPOLYSACCHARIDE BIOSYNTHESIS PROTEIN PA4999-RELATED"/>
    <property type="match status" value="1"/>
</dbReference>
<feature type="transmembrane region" description="Helical" evidence="5">
    <location>
        <begin position="49"/>
        <end position="68"/>
    </location>
</feature>
<evidence type="ECO:0000256" key="5">
    <source>
        <dbReference type="SAM" id="Phobius"/>
    </source>
</evidence>
<feature type="transmembrane region" description="Helical" evidence="5">
    <location>
        <begin position="80"/>
        <end position="99"/>
    </location>
</feature>
<comment type="caution">
    <text evidence="7">The sequence shown here is derived from an EMBL/GenBank/DDBJ whole genome shotgun (WGS) entry which is preliminary data.</text>
</comment>
<name>A0A5M3XXI8_9ACTN</name>
<keyword evidence="2 5" id="KW-0812">Transmembrane</keyword>
<keyword evidence="3 5" id="KW-1133">Transmembrane helix</keyword>
<evidence type="ECO:0000256" key="1">
    <source>
        <dbReference type="ARBA" id="ARBA00004141"/>
    </source>
</evidence>